<keyword evidence="1" id="KW-1133">Transmembrane helix</keyword>
<protein>
    <submittedName>
        <fullName evidence="2">Uncharacterized protein</fullName>
    </submittedName>
</protein>
<accession>A0ABW1YWG4</accession>
<evidence type="ECO:0000256" key="1">
    <source>
        <dbReference type="SAM" id="Phobius"/>
    </source>
</evidence>
<feature type="transmembrane region" description="Helical" evidence="1">
    <location>
        <begin position="12"/>
        <end position="30"/>
    </location>
</feature>
<evidence type="ECO:0000313" key="2">
    <source>
        <dbReference type="EMBL" id="MFC6641211.1"/>
    </source>
</evidence>
<dbReference type="EMBL" id="JBHSWA010000001">
    <property type="protein sequence ID" value="MFC6641211.1"/>
    <property type="molecule type" value="Genomic_DNA"/>
</dbReference>
<sequence length="146" mass="15946">MNDWISRATSVFTGMAVALSLLAIPTFFWLTRELDQVRQDISKNYSLADKNAVHATDVKLGLSEISLKLGSLIEARDDASTQLRFARIMSGYLAANLVGNEELTHQALEGVLSDADYKGLVASQKIDMLKAATIDGDNVVFLKNPT</sequence>
<reference evidence="3" key="1">
    <citation type="journal article" date="2019" name="Int. J. Syst. Evol. Microbiol.">
        <title>The Global Catalogue of Microorganisms (GCM) 10K type strain sequencing project: providing services to taxonomists for standard genome sequencing and annotation.</title>
        <authorList>
            <consortium name="The Broad Institute Genomics Platform"/>
            <consortium name="The Broad Institute Genome Sequencing Center for Infectious Disease"/>
            <person name="Wu L."/>
            <person name="Ma J."/>
        </authorList>
    </citation>
    <scope>NUCLEOTIDE SEQUENCE [LARGE SCALE GENOMIC DNA]</scope>
    <source>
        <strain evidence="3">NBRC 111368</strain>
    </source>
</reference>
<keyword evidence="1" id="KW-0812">Transmembrane</keyword>
<dbReference type="Proteomes" id="UP001596403">
    <property type="component" value="Unassembled WGS sequence"/>
</dbReference>
<organism evidence="2 3">
    <name type="scientific">Sulfitobacter profundi</name>
    <dbReference type="NCBI Taxonomy" id="2679961"/>
    <lineage>
        <taxon>Bacteria</taxon>
        <taxon>Pseudomonadati</taxon>
        <taxon>Pseudomonadota</taxon>
        <taxon>Alphaproteobacteria</taxon>
        <taxon>Rhodobacterales</taxon>
        <taxon>Roseobacteraceae</taxon>
        <taxon>Sulfitobacter</taxon>
    </lineage>
</organism>
<keyword evidence="1" id="KW-0472">Membrane</keyword>
<evidence type="ECO:0000313" key="3">
    <source>
        <dbReference type="Proteomes" id="UP001596403"/>
    </source>
</evidence>
<name>A0ABW1YWG4_9RHOB</name>
<gene>
    <name evidence="2" type="ORF">ACFQAU_05055</name>
</gene>
<keyword evidence="3" id="KW-1185">Reference proteome</keyword>
<dbReference type="RefSeq" id="WP_386280970.1">
    <property type="nucleotide sequence ID" value="NZ_JBHSWA010000001.1"/>
</dbReference>
<proteinExistence type="predicted"/>
<comment type="caution">
    <text evidence="2">The sequence shown here is derived from an EMBL/GenBank/DDBJ whole genome shotgun (WGS) entry which is preliminary data.</text>
</comment>